<organism evidence="3 4">
    <name type="scientific">Sedimentitalea todarodis</name>
    <dbReference type="NCBI Taxonomy" id="1631240"/>
    <lineage>
        <taxon>Bacteria</taxon>
        <taxon>Pseudomonadati</taxon>
        <taxon>Pseudomonadota</taxon>
        <taxon>Alphaproteobacteria</taxon>
        <taxon>Rhodobacterales</taxon>
        <taxon>Paracoccaceae</taxon>
        <taxon>Sedimentitalea</taxon>
    </lineage>
</organism>
<protein>
    <submittedName>
        <fullName evidence="3">Calcium-binding protein</fullName>
    </submittedName>
</protein>
<evidence type="ECO:0000256" key="1">
    <source>
        <dbReference type="ARBA" id="ARBA00004613"/>
    </source>
</evidence>
<proteinExistence type="predicted"/>
<dbReference type="SUPFAM" id="SSF51120">
    <property type="entry name" value="beta-Roll"/>
    <property type="match status" value="3"/>
</dbReference>
<dbReference type="PROSITE" id="PS00330">
    <property type="entry name" value="HEMOLYSIN_CALCIUM"/>
    <property type="match status" value="2"/>
</dbReference>
<dbReference type="Pfam" id="PF00353">
    <property type="entry name" value="HemolysinCabind"/>
    <property type="match status" value="6"/>
</dbReference>
<dbReference type="PANTHER" id="PTHR38340:SF1">
    <property type="entry name" value="S-LAYER PROTEIN"/>
    <property type="match status" value="1"/>
</dbReference>
<reference evidence="4" key="1">
    <citation type="submission" date="2023-05" db="EMBL/GenBank/DDBJ databases">
        <title>Sedimentitalea sp. nov. JM2-8.</title>
        <authorList>
            <person name="Huang J."/>
        </authorList>
    </citation>
    <scope>NUCLEOTIDE SEQUENCE [LARGE SCALE GENOMIC DNA]</scope>
    <source>
        <strain evidence="4">KHS03</strain>
    </source>
</reference>
<sequence length="526" mass="55140">MPNFNFFDLFSNGLNIVGSDKADLIIGSFGDDEIAGNGGDDLVIGLFGDDKISGGLGEDTLLGGFGDDVVIGNKGDDRMFGGWGDDQLVWNNGDGSDLMVGGSGYDQVQVNFDTDLVNDDLQNKDVAEFSVTSEGVQFARIEVNDQTQAGLFQLDIRETEELETNFGGGDDTAVIRDEVLDEIRLNLDGGDGVDTLDLSQSAGAARVNLGKGKLNGSTAENFENVIGTAYDDVVRGDKQDNVISGLDGEDTIFGRGGDDTLTGGKGNDAVYGGKGADALIWNNGDGSDLLDGGKGDDLVQVNFDTDLVNDDLQNKDVAEFSVTSEGVQFARVELNDQTQAGLFQLDVRNTETLETNFGDGNDAAVITENVLEKIGLVLDGGDGVDLLDVSQAAAATNVDLGAGTVGTSTAVNFENVTGTAFDDTITGDSGDNVIRGGQGNDVMRGGEGADTFVFFEADTGVDVILDFEFGVDSLEFATTDPSVTPTNLLGNLAQAGDDVELSINDKVITFQDTVVTNFTTDDFMIA</sequence>
<gene>
    <name evidence="3" type="ORF">QO231_10945</name>
</gene>
<evidence type="ECO:0000256" key="2">
    <source>
        <dbReference type="ARBA" id="ARBA00022525"/>
    </source>
</evidence>
<accession>A0ABU3VDX4</accession>
<dbReference type="InterPro" id="IPR050557">
    <property type="entry name" value="RTX_toxin/Mannuronan_C5-epim"/>
</dbReference>
<dbReference type="PANTHER" id="PTHR38340">
    <property type="entry name" value="S-LAYER PROTEIN"/>
    <property type="match status" value="1"/>
</dbReference>
<dbReference type="InterPro" id="IPR018511">
    <property type="entry name" value="Hemolysin-typ_Ca-bd_CS"/>
</dbReference>
<dbReference type="InterPro" id="IPR011049">
    <property type="entry name" value="Serralysin-like_metalloprot_C"/>
</dbReference>
<comment type="caution">
    <text evidence="3">The sequence shown here is derived from an EMBL/GenBank/DDBJ whole genome shotgun (WGS) entry which is preliminary data.</text>
</comment>
<dbReference type="Proteomes" id="UP001255416">
    <property type="component" value="Unassembled WGS sequence"/>
</dbReference>
<dbReference type="Gene3D" id="2.150.10.10">
    <property type="entry name" value="Serralysin-like metalloprotease, C-terminal"/>
    <property type="match status" value="4"/>
</dbReference>
<dbReference type="EMBL" id="JASMWN010000007">
    <property type="protein sequence ID" value="MDU9004367.1"/>
    <property type="molecule type" value="Genomic_DNA"/>
</dbReference>
<dbReference type="InterPro" id="IPR001343">
    <property type="entry name" value="Hemolysn_Ca-bd"/>
</dbReference>
<dbReference type="RefSeq" id="WP_316776022.1">
    <property type="nucleotide sequence ID" value="NZ_JASMWN010000007.1"/>
</dbReference>
<evidence type="ECO:0000313" key="3">
    <source>
        <dbReference type="EMBL" id="MDU9004367.1"/>
    </source>
</evidence>
<dbReference type="PRINTS" id="PR00313">
    <property type="entry name" value="CABNDNGRPT"/>
</dbReference>
<keyword evidence="4" id="KW-1185">Reference proteome</keyword>
<evidence type="ECO:0000313" key="4">
    <source>
        <dbReference type="Proteomes" id="UP001255416"/>
    </source>
</evidence>
<keyword evidence="2" id="KW-0964">Secreted</keyword>
<comment type="subcellular location">
    <subcellularLocation>
        <location evidence="1">Secreted</location>
    </subcellularLocation>
</comment>
<name>A0ABU3VDX4_9RHOB</name>